<protein>
    <recommendedName>
        <fullName evidence="4">Glutaredoxin-1</fullName>
    </recommendedName>
    <alternativeName>
        <fullName evidence="11">Thioltransferase-1</fullName>
    </alternativeName>
</protein>
<dbReference type="InterPro" id="IPR011767">
    <property type="entry name" value="GLR_AS"/>
</dbReference>
<name>A6I4F1_RAT</name>
<evidence type="ECO:0000256" key="3">
    <source>
        <dbReference type="ARBA" id="ARBA00007787"/>
    </source>
</evidence>
<dbReference type="RefSeq" id="XP_038958961.1">
    <property type="nucleotide sequence ID" value="XM_039103033.2"/>
</dbReference>
<evidence type="ECO:0000256" key="5">
    <source>
        <dbReference type="ARBA" id="ARBA00022448"/>
    </source>
</evidence>
<accession>A6I4F1</accession>
<dbReference type="PROSITE" id="PS00195">
    <property type="entry name" value="GLUTAREDOXIN_1"/>
    <property type="match status" value="1"/>
</dbReference>
<dbReference type="SUPFAM" id="SSF52833">
    <property type="entry name" value="Thioredoxin-like"/>
    <property type="match status" value="1"/>
</dbReference>
<dbReference type="RGD" id="70951">
    <property type="gene designation" value="Glrx"/>
</dbReference>
<keyword evidence="8" id="KW-0007">Acetylation</keyword>
<evidence type="ECO:0000256" key="11">
    <source>
        <dbReference type="ARBA" id="ARBA00081121"/>
    </source>
</evidence>
<dbReference type="OMA" id="KPGHLEC"/>
<dbReference type="InterPro" id="IPR014025">
    <property type="entry name" value="Glutaredoxin_subgr"/>
</dbReference>
<dbReference type="OrthoDB" id="418495at2759"/>
<evidence type="ECO:0000313" key="14">
    <source>
        <dbReference type="Proteomes" id="UP000234681"/>
    </source>
</evidence>
<dbReference type="GO" id="GO:0016740">
    <property type="term" value="F:transferase activity"/>
    <property type="evidence" value="ECO:0007669"/>
    <property type="project" value="UniProtKB-KW"/>
</dbReference>
<evidence type="ECO:0000256" key="8">
    <source>
        <dbReference type="ARBA" id="ARBA00022990"/>
    </source>
</evidence>
<dbReference type="CTD" id="2745"/>
<dbReference type="PANTHER" id="PTHR46185:SF1">
    <property type="entry name" value="GLUTAREDOXIN-1"/>
    <property type="match status" value="1"/>
</dbReference>
<evidence type="ECO:0000256" key="4">
    <source>
        <dbReference type="ARBA" id="ARBA00013662"/>
    </source>
</evidence>
<dbReference type="Gene3D" id="3.40.30.10">
    <property type="entry name" value="Glutaredoxin"/>
    <property type="match status" value="1"/>
</dbReference>
<gene>
    <name evidence="15" type="primary">Glrx</name>
    <name evidence="13" type="synonym">Glrx1</name>
    <name evidence="13" type="ORF">rCG_44794</name>
</gene>
<comment type="similarity">
    <text evidence="3">Belongs to the glutaredoxin family.</text>
</comment>
<dbReference type="Proteomes" id="UP000234681">
    <property type="component" value="Chromosome 2"/>
</dbReference>
<evidence type="ECO:0000256" key="10">
    <source>
        <dbReference type="ARBA" id="ARBA00023284"/>
    </source>
</evidence>
<dbReference type="GO" id="GO:0015036">
    <property type="term" value="F:disulfide oxidoreductase activity"/>
    <property type="evidence" value="ECO:0007669"/>
    <property type="project" value="UniProtKB-ARBA"/>
</dbReference>
<evidence type="ECO:0000256" key="7">
    <source>
        <dbReference type="ARBA" id="ARBA00022982"/>
    </source>
</evidence>
<dbReference type="InterPro" id="IPR047185">
    <property type="entry name" value="GLRX1"/>
</dbReference>
<dbReference type="AlphaFoldDB" id="A6I4F1"/>
<dbReference type="InterPro" id="IPR011899">
    <property type="entry name" value="Glutaredoxin_euk/vir"/>
</dbReference>
<evidence type="ECO:0000256" key="1">
    <source>
        <dbReference type="ARBA" id="ARBA00002549"/>
    </source>
</evidence>
<keyword evidence="6" id="KW-0963">Cytoplasm</keyword>
<dbReference type="SMR" id="A6I4F1"/>
<keyword evidence="5" id="KW-0813">Transport</keyword>
<dbReference type="NCBIfam" id="TIGR02180">
    <property type="entry name" value="GRX_euk"/>
    <property type="match status" value="1"/>
</dbReference>
<dbReference type="RefSeq" id="NP_071614.1">
    <property type="nucleotide sequence ID" value="NM_022278.1"/>
</dbReference>
<comment type="subcellular location">
    <subcellularLocation>
        <location evidence="2">Cytoplasm</location>
    </subcellularLocation>
</comment>
<keyword evidence="9" id="KW-1015">Disulfide bond</keyword>
<dbReference type="InterPro" id="IPR036249">
    <property type="entry name" value="Thioredoxin-like_sf"/>
</dbReference>
<sequence length="107" mass="11879">MAQEFVNCKIQSGKVVVFIKPTCPYCRKTQEILSQLPFKRGLLEFVDITATNNTNAIQDYLQQLTGARTVPRVFIGKDCIGGCSDLLSMQQNGELTARLKQIGALQL</sequence>
<evidence type="ECO:0000256" key="6">
    <source>
        <dbReference type="ARBA" id="ARBA00022490"/>
    </source>
</evidence>
<comment type="function">
    <text evidence="1">Has a glutathione-disulfide oxidoreductase activity in the presence of NADPH and glutathione reductase. Reduces low molecular weight disulfides and proteins.</text>
</comment>
<dbReference type="PANTHER" id="PTHR46185">
    <property type="entry name" value="GLUTAREDOXIN-1"/>
    <property type="match status" value="1"/>
</dbReference>
<dbReference type="InterPro" id="IPR002109">
    <property type="entry name" value="Glutaredoxin"/>
</dbReference>
<feature type="domain" description="Glutaredoxin" evidence="12">
    <location>
        <begin position="15"/>
        <end position="80"/>
    </location>
</feature>
<dbReference type="PRINTS" id="PR00160">
    <property type="entry name" value="GLUTAREDOXIN"/>
</dbReference>
<dbReference type="EMBL" id="CH473955">
    <property type="protein sequence ID" value="EDM09909.1"/>
    <property type="molecule type" value="Genomic_DNA"/>
</dbReference>
<proteinExistence type="inferred from homology"/>
<evidence type="ECO:0000313" key="15">
    <source>
        <dbReference type="RGD" id="70951"/>
    </source>
</evidence>
<dbReference type="CDD" id="cd03419">
    <property type="entry name" value="GRX_GRXh_1_2_like"/>
    <property type="match status" value="1"/>
</dbReference>
<evidence type="ECO:0000313" key="13">
    <source>
        <dbReference type="EMBL" id="EDM09909.1"/>
    </source>
</evidence>
<evidence type="ECO:0000256" key="2">
    <source>
        <dbReference type="ARBA" id="ARBA00004496"/>
    </source>
</evidence>
<dbReference type="Pfam" id="PF00462">
    <property type="entry name" value="Glutaredoxin"/>
    <property type="match status" value="1"/>
</dbReference>
<reference evidence="14" key="1">
    <citation type="submission" date="2005-09" db="EMBL/GenBank/DDBJ databases">
        <authorList>
            <person name="Mural R.J."/>
            <person name="Li P.W."/>
            <person name="Adams M.D."/>
            <person name="Amanatides P.G."/>
            <person name="Baden-Tillson H."/>
            <person name="Barnstead M."/>
            <person name="Chin S.H."/>
            <person name="Dew I."/>
            <person name="Evans C.A."/>
            <person name="Ferriera S."/>
            <person name="Flanigan M."/>
            <person name="Fosler C."/>
            <person name="Glodek A."/>
            <person name="Gu Z."/>
            <person name="Holt R.A."/>
            <person name="Jennings D."/>
            <person name="Kraft C.L."/>
            <person name="Lu F."/>
            <person name="Nguyen T."/>
            <person name="Nusskern D.R."/>
            <person name="Pfannkoch C.M."/>
            <person name="Sitter C."/>
            <person name="Sutton G.G."/>
            <person name="Venter J.C."/>
            <person name="Wang Z."/>
            <person name="Woodage T."/>
            <person name="Zheng X.H."/>
            <person name="Zhong F."/>
        </authorList>
    </citation>
    <scope>NUCLEOTIDE SEQUENCE [LARGE SCALE GENOMIC DNA]</scope>
    <source>
        <strain>BN</strain>
        <strain evidence="14">Sprague-Dawley</strain>
    </source>
</reference>
<keyword evidence="13" id="KW-0808">Transferase</keyword>
<dbReference type="FunFam" id="3.40.30.10:FF:000214">
    <property type="entry name" value="glutaredoxin-1 isoform X1"/>
    <property type="match status" value="1"/>
</dbReference>
<dbReference type="KEGG" id="rno:64045"/>
<dbReference type="GeneID" id="64045"/>
<dbReference type="GO" id="GO:0005737">
    <property type="term" value="C:cytoplasm"/>
    <property type="evidence" value="ECO:0007669"/>
    <property type="project" value="UniProtKB-SubCell"/>
</dbReference>
<organism evidence="13 14">
    <name type="scientific">Rattus norvegicus</name>
    <name type="common">Rat</name>
    <dbReference type="NCBI Taxonomy" id="10116"/>
    <lineage>
        <taxon>Eukaryota</taxon>
        <taxon>Metazoa</taxon>
        <taxon>Chordata</taxon>
        <taxon>Craniata</taxon>
        <taxon>Vertebrata</taxon>
        <taxon>Euteleostomi</taxon>
        <taxon>Mammalia</taxon>
        <taxon>Eutheria</taxon>
        <taxon>Euarchontoglires</taxon>
        <taxon>Glires</taxon>
        <taxon>Rodentia</taxon>
        <taxon>Myomorpha</taxon>
        <taxon>Muroidea</taxon>
        <taxon>Muridae</taxon>
        <taxon>Murinae</taxon>
        <taxon>Rattus</taxon>
    </lineage>
</organism>
<keyword evidence="7" id="KW-0249">Electron transport</keyword>
<dbReference type="PROSITE" id="PS51354">
    <property type="entry name" value="GLUTAREDOXIN_2"/>
    <property type="match status" value="1"/>
</dbReference>
<evidence type="ECO:0000259" key="12">
    <source>
        <dbReference type="Pfam" id="PF00462"/>
    </source>
</evidence>
<keyword evidence="10" id="KW-0676">Redox-active center</keyword>
<evidence type="ECO:0000256" key="9">
    <source>
        <dbReference type="ARBA" id="ARBA00023157"/>
    </source>
</evidence>